<organism evidence="1 2">
    <name type="scientific">Zalaria obscura</name>
    <dbReference type="NCBI Taxonomy" id="2024903"/>
    <lineage>
        <taxon>Eukaryota</taxon>
        <taxon>Fungi</taxon>
        <taxon>Dikarya</taxon>
        <taxon>Ascomycota</taxon>
        <taxon>Pezizomycotina</taxon>
        <taxon>Dothideomycetes</taxon>
        <taxon>Dothideomycetidae</taxon>
        <taxon>Dothideales</taxon>
        <taxon>Zalariaceae</taxon>
        <taxon>Zalaria</taxon>
    </lineage>
</organism>
<gene>
    <name evidence="1" type="ORF">M8818_001707</name>
</gene>
<accession>A0ACC3SJR0</accession>
<sequence>MTLDETRNGKIRNLVAGLPTSSHSARRGRPALVEVPVCRTNLPATTPVTSFSRIQDITSTIRLRTHLRRNPLITEEPQCLSTAPPVDYYASLEVDSKATQQQIRDAYKRQALKHHPDRVPADSPERATRTKKFQQINDAYYTLSDPTRRRDYDSARQYHGFGRGASTSFDSDPEEEVPRPEPSSGGAFGGFPWSAFGFGGNAKSEGEANDYSNQQFGSAFEEMLREEGMADGESKPTGKFWSMIGAVSGGAMGFIIANAPGAIAGAVAGNRLGAVRDSRGKSVYSVFQELDQPQKMRLLSELAQKVFAHAIS</sequence>
<comment type="caution">
    <text evidence="1">The sequence shown here is derived from an EMBL/GenBank/DDBJ whole genome shotgun (WGS) entry which is preliminary data.</text>
</comment>
<dbReference type="Proteomes" id="UP001320706">
    <property type="component" value="Unassembled WGS sequence"/>
</dbReference>
<evidence type="ECO:0000313" key="1">
    <source>
        <dbReference type="EMBL" id="KAK8216744.1"/>
    </source>
</evidence>
<name>A0ACC3SJR0_9PEZI</name>
<proteinExistence type="predicted"/>
<keyword evidence="2" id="KW-1185">Reference proteome</keyword>
<reference evidence="1" key="1">
    <citation type="submission" date="2024-02" db="EMBL/GenBank/DDBJ databases">
        <title>Metagenome Assembled Genome of Zalaria obscura JY119.</title>
        <authorList>
            <person name="Vighnesh L."/>
            <person name="Jagadeeshwari U."/>
            <person name="Venkata Ramana C."/>
            <person name="Sasikala C."/>
        </authorList>
    </citation>
    <scope>NUCLEOTIDE SEQUENCE</scope>
    <source>
        <strain evidence="1">JY119</strain>
    </source>
</reference>
<dbReference type="EMBL" id="JAMKPW020000007">
    <property type="protein sequence ID" value="KAK8216744.1"/>
    <property type="molecule type" value="Genomic_DNA"/>
</dbReference>
<evidence type="ECO:0000313" key="2">
    <source>
        <dbReference type="Proteomes" id="UP001320706"/>
    </source>
</evidence>
<protein>
    <submittedName>
        <fullName evidence="1">Uncharacterized protein</fullName>
    </submittedName>
</protein>